<dbReference type="EMBL" id="ML735709">
    <property type="protein sequence ID" value="KAE8420455.1"/>
    <property type="molecule type" value="Genomic_DNA"/>
</dbReference>
<dbReference type="Proteomes" id="UP000325395">
    <property type="component" value="Unassembled WGS sequence"/>
</dbReference>
<accession>A0ABQ6WTW2</accession>
<proteinExistence type="predicted"/>
<name>A0ABQ6WTW2_9EURO</name>
<gene>
    <name evidence="2" type="ORF">BDV36DRAFT_249832</name>
</gene>
<evidence type="ECO:0000313" key="2">
    <source>
        <dbReference type="EMBL" id="KAE8420455.1"/>
    </source>
</evidence>
<protein>
    <submittedName>
        <fullName evidence="2">Uncharacterized protein</fullName>
    </submittedName>
</protein>
<evidence type="ECO:0000256" key="1">
    <source>
        <dbReference type="SAM" id="MobiDB-lite"/>
    </source>
</evidence>
<evidence type="ECO:0000313" key="3">
    <source>
        <dbReference type="Proteomes" id="UP000325395"/>
    </source>
</evidence>
<keyword evidence="3" id="KW-1185">Reference proteome</keyword>
<feature type="region of interest" description="Disordered" evidence="1">
    <location>
        <begin position="41"/>
        <end position="65"/>
    </location>
</feature>
<sequence>MPDLLKGAKVSLYEHENEGRNSVTLNNHDGVKNQAVRQNFYGPVSFGNDGEPKPGLGNNMSRRNP</sequence>
<reference evidence="2 3" key="1">
    <citation type="submission" date="2019-04" db="EMBL/GenBank/DDBJ databases">
        <authorList>
            <consortium name="DOE Joint Genome Institute"/>
            <person name="Mondo S."/>
            <person name="Kjaerbolling I."/>
            <person name="Vesth T."/>
            <person name="Frisvad J.C."/>
            <person name="Nybo J.L."/>
            <person name="Theobald S."/>
            <person name="Kildgaard S."/>
            <person name="Isbrandt T."/>
            <person name="Kuo A."/>
            <person name="Sato A."/>
            <person name="Lyhne E.K."/>
            <person name="Kogle M.E."/>
            <person name="Wiebenga A."/>
            <person name="Kun R.S."/>
            <person name="Lubbers R.J."/>
            <person name="Makela M.R."/>
            <person name="Barry K."/>
            <person name="Chovatia M."/>
            <person name="Clum A."/>
            <person name="Daum C."/>
            <person name="Haridas S."/>
            <person name="He G."/>
            <person name="LaButti K."/>
            <person name="Lipzen A."/>
            <person name="Riley R."/>
            <person name="Salamov A."/>
            <person name="Simmons B.A."/>
            <person name="Magnuson J.K."/>
            <person name="Henrissat B."/>
            <person name="Mortensen U.H."/>
            <person name="Larsen T.O."/>
            <person name="Devries R.P."/>
            <person name="Grigoriev I.V."/>
            <person name="Machida M."/>
            <person name="Baker S.E."/>
            <person name="Andersen M.R."/>
            <person name="Cantor M.N."/>
            <person name="Hua S.X."/>
        </authorList>
    </citation>
    <scope>NUCLEOTIDE SEQUENCE [LARGE SCALE GENOMIC DNA]</scope>
    <source>
        <strain evidence="2 3">CBS 117616</strain>
    </source>
</reference>
<organism evidence="2 3">
    <name type="scientific">Aspergillus pseudocaelatus</name>
    <dbReference type="NCBI Taxonomy" id="1825620"/>
    <lineage>
        <taxon>Eukaryota</taxon>
        <taxon>Fungi</taxon>
        <taxon>Dikarya</taxon>
        <taxon>Ascomycota</taxon>
        <taxon>Pezizomycotina</taxon>
        <taxon>Eurotiomycetes</taxon>
        <taxon>Eurotiomycetidae</taxon>
        <taxon>Eurotiales</taxon>
        <taxon>Aspergillaceae</taxon>
        <taxon>Aspergillus</taxon>
        <taxon>Aspergillus subgen. Circumdati</taxon>
    </lineage>
</organism>